<evidence type="ECO:0000313" key="2">
    <source>
        <dbReference type="Proteomes" id="UP000186922"/>
    </source>
</evidence>
<evidence type="ECO:0000313" key="1">
    <source>
        <dbReference type="EMBL" id="GAU95264.1"/>
    </source>
</evidence>
<sequence length="218" mass="24906">MTYHKIRVLYFRDWQLMNWKVILPKFPVSLPHTALRVSSDLLATSSGFPIMIKLTSLCLFAVLTISSSKRSTAEDASLPSDPNWNWDEIYDEHKSEGEDWNDWYARRYGEQPWWWDVSSDDSDVRTARQGLKPSLPSVPGSRPPAPKGFEIPPLSDIAALYRDQGYAFSSARQMEHEPRMSHQVAQRAVSGRLAGLAYARQQTLRSTANKQAKHLPHH</sequence>
<accession>A0A1D1V071</accession>
<reference evidence="1 2" key="1">
    <citation type="journal article" date="2016" name="Nat. Commun.">
        <title>Extremotolerant tardigrade genome and improved radiotolerance of human cultured cells by tardigrade-unique protein.</title>
        <authorList>
            <person name="Hashimoto T."/>
            <person name="Horikawa D.D."/>
            <person name="Saito Y."/>
            <person name="Kuwahara H."/>
            <person name="Kozuka-Hata H."/>
            <person name="Shin-I T."/>
            <person name="Minakuchi Y."/>
            <person name="Ohishi K."/>
            <person name="Motoyama A."/>
            <person name="Aizu T."/>
            <person name="Enomoto A."/>
            <person name="Kondo K."/>
            <person name="Tanaka S."/>
            <person name="Hara Y."/>
            <person name="Koshikawa S."/>
            <person name="Sagara H."/>
            <person name="Miura T."/>
            <person name="Yokobori S."/>
            <person name="Miyagawa K."/>
            <person name="Suzuki Y."/>
            <person name="Kubo T."/>
            <person name="Oyama M."/>
            <person name="Kohara Y."/>
            <person name="Fujiyama A."/>
            <person name="Arakawa K."/>
            <person name="Katayama T."/>
            <person name="Toyoda A."/>
            <person name="Kunieda T."/>
        </authorList>
    </citation>
    <scope>NUCLEOTIDE SEQUENCE [LARGE SCALE GENOMIC DNA]</scope>
    <source>
        <strain evidence="1 2">YOKOZUNA-1</strain>
    </source>
</reference>
<comment type="caution">
    <text evidence="1">The sequence shown here is derived from an EMBL/GenBank/DDBJ whole genome shotgun (WGS) entry which is preliminary data.</text>
</comment>
<dbReference type="Proteomes" id="UP000186922">
    <property type="component" value="Unassembled WGS sequence"/>
</dbReference>
<dbReference type="AlphaFoldDB" id="A0A1D1V071"/>
<protein>
    <submittedName>
        <fullName evidence="1">Uncharacterized protein</fullName>
    </submittedName>
</protein>
<gene>
    <name evidence="1" type="primary">RvY_06910-1</name>
    <name evidence="1" type="synonym">RvY_06910.1</name>
    <name evidence="1" type="ORF">RvY_06910</name>
</gene>
<organism evidence="1 2">
    <name type="scientific">Ramazzottius varieornatus</name>
    <name type="common">Water bear</name>
    <name type="synonym">Tardigrade</name>
    <dbReference type="NCBI Taxonomy" id="947166"/>
    <lineage>
        <taxon>Eukaryota</taxon>
        <taxon>Metazoa</taxon>
        <taxon>Ecdysozoa</taxon>
        <taxon>Tardigrada</taxon>
        <taxon>Eutardigrada</taxon>
        <taxon>Parachela</taxon>
        <taxon>Hypsibioidea</taxon>
        <taxon>Ramazzottiidae</taxon>
        <taxon>Ramazzottius</taxon>
    </lineage>
</organism>
<proteinExistence type="predicted"/>
<name>A0A1D1V071_RAMVA</name>
<dbReference type="EMBL" id="BDGG01000003">
    <property type="protein sequence ID" value="GAU95264.1"/>
    <property type="molecule type" value="Genomic_DNA"/>
</dbReference>
<keyword evidence="2" id="KW-1185">Reference proteome</keyword>